<comment type="similarity">
    <text evidence="1">Belongs to the RMD1/sif2 family.</text>
</comment>
<reference evidence="3" key="1">
    <citation type="submission" date="2022-03" db="EMBL/GenBank/DDBJ databases">
        <title>A functionally conserved STORR gene fusion in Papaver species that diverged 16.8 million years ago.</title>
        <authorList>
            <person name="Catania T."/>
        </authorList>
    </citation>
    <scope>NUCLEOTIDE SEQUENCE</scope>
    <source>
        <strain evidence="3">S-191538</strain>
    </source>
</reference>
<evidence type="ECO:0000313" key="4">
    <source>
        <dbReference type="Proteomes" id="UP001177140"/>
    </source>
</evidence>
<comment type="caution">
    <text evidence="3">The sequence shown here is derived from an EMBL/GenBank/DDBJ whole genome shotgun (WGS) entry which is preliminary data.</text>
</comment>
<dbReference type="PANTHER" id="PTHR16255:SF6">
    <property type="entry name" value="PROTEIN RETARDED ROOT GROWTH-LIKE"/>
    <property type="match status" value="1"/>
</dbReference>
<dbReference type="PANTHER" id="PTHR16255">
    <property type="entry name" value="REQUIRED FOR MEIOTIC NUCLEAR DIVISION PROTEIN 1 HOMOLOG"/>
    <property type="match status" value="1"/>
</dbReference>
<dbReference type="Proteomes" id="UP001177140">
    <property type="component" value="Unassembled WGS sequence"/>
</dbReference>
<gene>
    <name evidence="3" type="ORF">MKW94_023215</name>
</gene>
<proteinExistence type="inferred from homology"/>
<dbReference type="GO" id="GO:0005739">
    <property type="term" value="C:mitochondrion"/>
    <property type="evidence" value="ECO:0007669"/>
    <property type="project" value="UniProtKB-ARBA"/>
</dbReference>
<dbReference type="InterPro" id="IPR003734">
    <property type="entry name" value="DUF155"/>
</dbReference>
<dbReference type="AlphaFoldDB" id="A0AA42B0E4"/>
<name>A0AA42B0E4_PAPNU</name>
<sequence>MFKSINSAQLKNTIVSLFLKKPNLSTTTRSVINFCFNSNHGGCARTLCSIPASSSSSEVNGGTAHNVKRKEDLLTSIPVRAYCLSHRIDLMGLMSEKQANLIPHTPGMCNYIVLRFSDLTDSLSPPAQVSSRSSYMVVFKYGSTVMFNMHAHQVDGHLKIVKKYASGILPKANKGGGDSSQHYIDCGVREKFKLPPCVQGGLNHMMLQNFKIDGICAIASIVGQSVALDYYTHVNINLEESGSNLCSFKESLNLLWSRKPDIVHWWLSDRSDVTWQEDSEYAHMFDHLADELKLTQRFADLERKFKIGMLNACSAYVEWKVPFETKFVSAVLICSALLLGSPVVTAPISALDTYLMSL</sequence>
<evidence type="ECO:0000256" key="1">
    <source>
        <dbReference type="ARBA" id="ARBA00008306"/>
    </source>
</evidence>
<protein>
    <recommendedName>
        <fullName evidence="2">DUF155 domain-containing protein</fullName>
    </recommendedName>
</protein>
<dbReference type="Pfam" id="PF02582">
    <property type="entry name" value="DUF155"/>
    <property type="match status" value="1"/>
</dbReference>
<accession>A0AA42B0E4</accession>
<keyword evidence="4" id="KW-1185">Reference proteome</keyword>
<evidence type="ECO:0000259" key="2">
    <source>
        <dbReference type="Pfam" id="PF02582"/>
    </source>
</evidence>
<dbReference type="EMBL" id="JAJJMA010282213">
    <property type="protein sequence ID" value="MCL7046529.1"/>
    <property type="molecule type" value="Genomic_DNA"/>
</dbReference>
<evidence type="ECO:0000313" key="3">
    <source>
        <dbReference type="EMBL" id="MCL7046529.1"/>
    </source>
</evidence>
<dbReference type="InterPro" id="IPR051624">
    <property type="entry name" value="RMD1/Sad1-interacting"/>
</dbReference>
<organism evidence="3 4">
    <name type="scientific">Papaver nudicaule</name>
    <name type="common">Iceland poppy</name>
    <dbReference type="NCBI Taxonomy" id="74823"/>
    <lineage>
        <taxon>Eukaryota</taxon>
        <taxon>Viridiplantae</taxon>
        <taxon>Streptophyta</taxon>
        <taxon>Embryophyta</taxon>
        <taxon>Tracheophyta</taxon>
        <taxon>Spermatophyta</taxon>
        <taxon>Magnoliopsida</taxon>
        <taxon>Ranunculales</taxon>
        <taxon>Papaveraceae</taxon>
        <taxon>Papaveroideae</taxon>
        <taxon>Papaver</taxon>
    </lineage>
</organism>
<feature type="domain" description="DUF155" evidence="2">
    <location>
        <begin position="136"/>
        <end position="233"/>
    </location>
</feature>